<keyword evidence="3" id="KW-1185">Reference proteome</keyword>
<gene>
    <name evidence="2" type="ORF">Dbus_chr2Lg2320</name>
</gene>
<dbReference type="InterPro" id="IPR053225">
    <property type="entry name" value="Acyl-CoA_N-acyltransferase"/>
</dbReference>
<dbReference type="AlphaFoldDB" id="A0A0M4EE47"/>
<reference evidence="2 3" key="1">
    <citation type="submission" date="2015-08" db="EMBL/GenBank/DDBJ databases">
        <title>Ancestral chromatin configuration constrains chromatin evolution on differentiating sex chromosomes in Drosophila.</title>
        <authorList>
            <person name="Zhou Q."/>
            <person name="Bachtrog D."/>
        </authorList>
    </citation>
    <scope>NUCLEOTIDE SEQUENCE [LARGE SCALE GENOMIC DNA]</scope>
    <source>
        <tissue evidence="2">Whole larvae</tissue>
    </source>
</reference>
<dbReference type="STRING" id="30019.A0A0M4EE47"/>
<dbReference type="InterPro" id="IPR016181">
    <property type="entry name" value="Acyl_CoA_acyltransferase"/>
</dbReference>
<dbReference type="EMBL" id="CP012523">
    <property type="protein sequence ID" value="ALC40235.1"/>
    <property type="molecule type" value="Genomic_DNA"/>
</dbReference>
<evidence type="ECO:0000313" key="2">
    <source>
        <dbReference type="EMBL" id="ALC40235.1"/>
    </source>
</evidence>
<evidence type="ECO:0000313" key="3">
    <source>
        <dbReference type="Proteomes" id="UP000494163"/>
    </source>
</evidence>
<dbReference type="Pfam" id="PF08445">
    <property type="entry name" value="FR47"/>
    <property type="match status" value="1"/>
</dbReference>
<dbReference type="PANTHER" id="PTHR20958:SF10">
    <property type="entry name" value="GH05617P-RELATED"/>
    <property type="match status" value="1"/>
</dbReference>
<dbReference type="SMR" id="A0A0M4EE47"/>
<feature type="domain" description="GCN5-related N-acetyltransferase Rv2170-like" evidence="1">
    <location>
        <begin position="187"/>
        <end position="272"/>
    </location>
</feature>
<dbReference type="GO" id="GO:0016747">
    <property type="term" value="F:acyltransferase activity, transferring groups other than amino-acyl groups"/>
    <property type="evidence" value="ECO:0007669"/>
    <property type="project" value="InterPro"/>
</dbReference>
<dbReference type="Gene3D" id="3.40.630.30">
    <property type="match status" value="2"/>
</dbReference>
<evidence type="ECO:0000259" key="1">
    <source>
        <dbReference type="Pfam" id="PF08445"/>
    </source>
</evidence>
<organism evidence="2 3">
    <name type="scientific">Drosophila busckii</name>
    <name type="common">Fruit fly</name>
    <dbReference type="NCBI Taxonomy" id="30019"/>
    <lineage>
        <taxon>Eukaryota</taxon>
        <taxon>Metazoa</taxon>
        <taxon>Ecdysozoa</taxon>
        <taxon>Arthropoda</taxon>
        <taxon>Hexapoda</taxon>
        <taxon>Insecta</taxon>
        <taxon>Pterygota</taxon>
        <taxon>Neoptera</taxon>
        <taxon>Endopterygota</taxon>
        <taxon>Diptera</taxon>
        <taxon>Brachycera</taxon>
        <taxon>Muscomorpha</taxon>
        <taxon>Ephydroidea</taxon>
        <taxon>Drosophilidae</taxon>
        <taxon>Drosophila</taxon>
    </lineage>
</organism>
<accession>A0A0M4EE47</accession>
<dbReference type="OrthoDB" id="61870at2759"/>
<dbReference type="SUPFAM" id="SSF55729">
    <property type="entry name" value="Acyl-CoA N-acyltransferases (Nat)"/>
    <property type="match status" value="1"/>
</dbReference>
<sequence length="285" mass="32610">MSAKLQNLALHKLIEFQAIYKQDWPKYCAEYYCLSNFIHFLKSDPNIKHLHAYTLDTQRAHELALFVIVDRYQLFVGSLENSEQLLKQALGLLDWSKELKCSSMPARHIEALKSVFKEKLLQLQFIDSTLLYYMPKQQAAALKVDVPPGFYLDALTEADANIVDEHWPNHHEGSLYFVQRQIRLCASVGLYEAEPKQLVAWCIRLQGGFLGALQVLDSHKRRGFGCLVTAEISRRLAAAGDDVMALVNPENKASIAVFNKLGFKIIDECYWARTQTQNFTWPKGE</sequence>
<protein>
    <submittedName>
        <fullName evidence="2">CG5783</fullName>
    </submittedName>
</protein>
<dbReference type="InterPro" id="IPR013653">
    <property type="entry name" value="GCN5-like_dom"/>
</dbReference>
<name>A0A0M4EE47_DROBS</name>
<dbReference type="Proteomes" id="UP000494163">
    <property type="component" value="Chromosome 2L"/>
</dbReference>
<dbReference type="PANTHER" id="PTHR20958">
    <property type="entry name" value="GLYCINE N-ACYLTRANSFERASE-LIKE PROTEIN"/>
    <property type="match status" value="1"/>
</dbReference>
<dbReference type="OMA" id="QNWPKYC"/>
<proteinExistence type="predicted"/>